<sequence length="205" mass="22023">MQFLLVLGVLAVLIPSPLMGLPMADALVFTVLANKTHEVEFRDLRATPVIPGEMFKIEGSFITKSKEPIKAADAQVSLSVQHCGFHLVDSTIPISELFSQAESKTVPTFPLLPGVSYEFSIGAKLPESIASGRYNVLITGTKNDVTLFKISATFFKFRDDAMADSASSPSKKEKIDTVPVPDGAFCANTNSALAVATTLFVLIIL</sequence>
<accession>A0A098VTU2</accession>
<evidence type="ECO:0000313" key="3">
    <source>
        <dbReference type="Proteomes" id="UP000029725"/>
    </source>
</evidence>
<name>A0A098VTU2_9MICR</name>
<dbReference type="GeneID" id="25258761"/>
<organism evidence="2 3">
    <name type="scientific">Mitosporidium daphniae</name>
    <dbReference type="NCBI Taxonomy" id="1485682"/>
    <lineage>
        <taxon>Eukaryota</taxon>
        <taxon>Fungi</taxon>
        <taxon>Fungi incertae sedis</taxon>
        <taxon>Microsporidia</taxon>
        <taxon>Mitosporidium</taxon>
    </lineage>
</organism>
<dbReference type="EMBL" id="JMKJ01000092">
    <property type="protein sequence ID" value="KGG52355.1"/>
    <property type="molecule type" value="Genomic_DNA"/>
</dbReference>
<feature type="signal peptide" evidence="1">
    <location>
        <begin position="1"/>
        <end position="20"/>
    </location>
</feature>
<keyword evidence="3" id="KW-1185">Reference proteome</keyword>
<gene>
    <name evidence="2" type="ORF">DI09_183p30</name>
</gene>
<dbReference type="Proteomes" id="UP000029725">
    <property type="component" value="Unassembled WGS sequence"/>
</dbReference>
<dbReference type="HOGENOM" id="CLU_1337799_0_0_1"/>
<protein>
    <submittedName>
        <fullName evidence="2">Uncharacterized protein</fullName>
    </submittedName>
</protein>
<comment type="caution">
    <text evidence="2">The sequence shown here is derived from an EMBL/GenBank/DDBJ whole genome shotgun (WGS) entry which is preliminary data.</text>
</comment>
<dbReference type="RefSeq" id="XP_013238791.1">
    <property type="nucleotide sequence ID" value="XM_013383337.1"/>
</dbReference>
<keyword evidence="1" id="KW-0732">Signal</keyword>
<dbReference type="VEuPathDB" id="MicrosporidiaDB:DI09_183p30"/>
<proteinExistence type="predicted"/>
<evidence type="ECO:0000313" key="2">
    <source>
        <dbReference type="EMBL" id="KGG52355.1"/>
    </source>
</evidence>
<dbReference type="AlphaFoldDB" id="A0A098VTU2"/>
<evidence type="ECO:0000256" key="1">
    <source>
        <dbReference type="SAM" id="SignalP"/>
    </source>
</evidence>
<reference evidence="2 3" key="1">
    <citation type="submission" date="2014-04" db="EMBL/GenBank/DDBJ databases">
        <title>A new species of microsporidia sheds light on the evolution of extreme parasitism.</title>
        <authorList>
            <person name="Haag K.L."/>
            <person name="James T.Y."/>
            <person name="Larsson R."/>
            <person name="Schaer T.M."/>
            <person name="Refardt D."/>
            <person name="Pombert J.-F."/>
            <person name="Ebert D."/>
        </authorList>
    </citation>
    <scope>NUCLEOTIDE SEQUENCE [LARGE SCALE GENOMIC DNA]</scope>
    <source>
        <strain evidence="2 3">UGP3</strain>
        <tissue evidence="2">Spores</tissue>
    </source>
</reference>
<feature type="chain" id="PRO_5001950446" evidence="1">
    <location>
        <begin position="21"/>
        <end position="205"/>
    </location>
</feature>